<evidence type="ECO:0000256" key="4">
    <source>
        <dbReference type="ARBA" id="ARBA00022989"/>
    </source>
</evidence>
<evidence type="ECO:0000256" key="1">
    <source>
        <dbReference type="ARBA" id="ARBA00004651"/>
    </source>
</evidence>
<feature type="transmembrane region" description="Helical" evidence="7">
    <location>
        <begin position="385"/>
        <end position="403"/>
    </location>
</feature>
<dbReference type="Pfam" id="PF07690">
    <property type="entry name" value="MFS_1"/>
    <property type="match status" value="2"/>
</dbReference>
<feature type="region of interest" description="Disordered" evidence="6">
    <location>
        <begin position="421"/>
        <end position="440"/>
    </location>
</feature>
<feature type="compositionally biased region" description="Basic residues" evidence="6">
    <location>
        <begin position="431"/>
        <end position="440"/>
    </location>
</feature>
<feature type="transmembrane region" description="Helical" evidence="7">
    <location>
        <begin position="177"/>
        <end position="196"/>
    </location>
</feature>
<dbReference type="PANTHER" id="PTHR23513">
    <property type="entry name" value="INTEGRAL MEMBRANE EFFLUX PROTEIN-RELATED"/>
    <property type="match status" value="1"/>
</dbReference>
<evidence type="ECO:0000256" key="6">
    <source>
        <dbReference type="SAM" id="MobiDB-lite"/>
    </source>
</evidence>
<evidence type="ECO:0000256" key="2">
    <source>
        <dbReference type="ARBA" id="ARBA00022475"/>
    </source>
</evidence>
<dbReference type="SUPFAM" id="SSF103473">
    <property type="entry name" value="MFS general substrate transporter"/>
    <property type="match status" value="1"/>
</dbReference>
<feature type="transmembrane region" description="Helical" evidence="7">
    <location>
        <begin position="217"/>
        <end position="242"/>
    </location>
</feature>
<feature type="transmembrane region" description="Helical" evidence="7">
    <location>
        <begin position="295"/>
        <end position="312"/>
    </location>
</feature>
<protein>
    <submittedName>
        <fullName evidence="8">MFS transporter</fullName>
    </submittedName>
</protein>
<dbReference type="CDD" id="cd06173">
    <property type="entry name" value="MFS_MefA_like"/>
    <property type="match status" value="1"/>
</dbReference>
<feature type="transmembrane region" description="Helical" evidence="7">
    <location>
        <begin position="55"/>
        <end position="77"/>
    </location>
</feature>
<dbReference type="PANTHER" id="PTHR23513:SF11">
    <property type="entry name" value="STAPHYLOFERRIN A TRANSPORTER"/>
    <property type="match status" value="1"/>
</dbReference>
<dbReference type="EMBL" id="BMQB01000004">
    <property type="protein sequence ID" value="GGJ93673.1"/>
    <property type="molecule type" value="Genomic_DNA"/>
</dbReference>
<keyword evidence="9" id="KW-1185">Reference proteome</keyword>
<evidence type="ECO:0000256" key="7">
    <source>
        <dbReference type="SAM" id="Phobius"/>
    </source>
</evidence>
<evidence type="ECO:0000256" key="5">
    <source>
        <dbReference type="ARBA" id="ARBA00023136"/>
    </source>
</evidence>
<feature type="transmembrane region" description="Helical" evidence="7">
    <location>
        <begin position="144"/>
        <end position="165"/>
    </location>
</feature>
<dbReference type="InterPro" id="IPR011701">
    <property type="entry name" value="MFS"/>
</dbReference>
<feature type="transmembrane region" description="Helical" evidence="7">
    <location>
        <begin position="318"/>
        <end position="341"/>
    </location>
</feature>
<reference evidence="8" key="2">
    <citation type="submission" date="2020-09" db="EMBL/GenBank/DDBJ databases">
        <authorList>
            <person name="Sun Q."/>
            <person name="Ohkuma M."/>
        </authorList>
    </citation>
    <scope>NUCLEOTIDE SEQUENCE</scope>
    <source>
        <strain evidence="8">JCM 3090</strain>
    </source>
</reference>
<dbReference type="GO" id="GO:0005886">
    <property type="term" value="C:plasma membrane"/>
    <property type="evidence" value="ECO:0007669"/>
    <property type="project" value="UniProtKB-SubCell"/>
</dbReference>
<feature type="transmembrane region" description="Helical" evidence="7">
    <location>
        <begin position="97"/>
        <end position="123"/>
    </location>
</feature>
<gene>
    <name evidence="8" type="ORF">GCM10010123_24420</name>
</gene>
<dbReference type="RefSeq" id="WP_189170197.1">
    <property type="nucleotide sequence ID" value="NZ_BMQB01000004.1"/>
</dbReference>
<keyword evidence="3 7" id="KW-0812">Transmembrane</keyword>
<dbReference type="Proteomes" id="UP000649739">
    <property type="component" value="Unassembled WGS sequence"/>
</dbReference>
<organism evidence="8 9">
    <name type="scientific">Pilimelia anulata</name>
    <dbReference type="NCBI Taxonomy" id="53371"/>
    <lineage>
        <taxon>Bacteria</taxon>
        <taxon>Bacillati</taxon>
        <taxon>Actinomycetota</taxon>
        <taxon>Actinomycetes</taxon>
        <taxon>Micromonosporales</taxon>
        <taxon>Micromonosporaceae</taxon>
        <taxon>Pilimelia</taxon>
    </lineage>
</organism>
<name>A0A8J3BAQ9_9ACTN</name>
<keyword evidence="2" id="KW-1003">Cell membrane</keyword>
<evidence type="ECO:0000256" key="3">
    <source>
        <dbReference type="ARBA" id="ARBA00022692"/>
    </source>
</evidence>
<dbReference type="GO" id="GO:0022857">
    <property type="term" value="F:transmembrane transporter activity"/>
    <property type="evidence" value="ECO:0007669"/>
    <property type="project" value="InterPro"/>
</dbReference>
<comment type="caution">
    <text evidence="8">The sequence shown here is derived from an EMBL/GenBank/DDBJ whole genome shotgun (WGS) entry which is preliminary data.</text>
</comment>
<evidence type="ECO:0000313" key="8">
    <source>
        <dbReference type="EMBL" id="GGJ93673.1"/>
    </source>
</evidence>
<comment type="subcellular location">
    <subcellularLocation>
        <location evidence="1">Cell membrane</location>
        <topology evidence="1">Multi-pass membrane protein</topology>
    </subcellularLocation>
</comment>
<dbReference type="InterPro" id="IPR036259">
    <property type="entry name" value="MFS_trans_sf"/>
</dbReference>
<keyword evidence="4 7" id="KW-1133">Transmembrane helix</keyword>
<feature type="transmembrane region" description="Helical" evidence="7">
    <location>
        <begin position="353"/>
        <end position="373"/>
    </location>
</feature>
<sequence>MTEHGRPADRPATFGEVFRVREFRAIFTANALSWWGDYVAKAAVAALVFQLTRSVGLAGATFALSYLPWLVGGPLLTALADRFPYRRVMVVCDIARMVAMALVAIPGLPIPAMLVLLFLTSLATPPAQAARSATLPEILDRGQLVTGIALASTFGQVMQIAGYVAGGLLSAFAAREAILLNAATFGLSALIIWRGVRLRPAAPQARKHLLREMGAGFRLVFGRPTLRAIALIVFGTALFSVVPEGLAPGWAGHLSADPGGYGVAQSVIMAANPIGFVLGSLIVTRTIRPTSRETLVPIFAILTPACLVPALIDPSLTWVAVMTLLCGFATAALLPTANGLFVQMLPPAFRARAFGVMQTGLQASQGLGVLVTSGLAENHSLPRVIGLWGLAGVGLLLLAAAVWPSREMFARAIHETAAAAATPAAAEGTPRHARARAAAA</sequence>
<proteinExistence type="predicted"/>
<reference evidence="8" key="1">
    <citation type="journal article" date="2014" name="Int. J. Syst. Evol. Microbiol.">
        <title>Complete genome sequence of Corynebacterium casei LMG S-19264T (=DSM 44701T), isolated from a smear-ripened cheese.</title>
        <authorList>
            <consortium name="US DOE Joint Genome Institute (JGI-PGF)"/>
            <person name="Walter F."/>
            <person name="Albersmeier A."/>
            <person name="Kalinowski J."/>
            <person name="Ruckert C."/>
        </authorList>
    </citation>
    <scope>NUCLEOTIDE SEQUENCE</scope>
    <source>
        <strain evidence="8">JCM 3090</strain>
    </source>
</reference>
<feature type="transmembrane region" description="Helical" evidence="7">
    <location>
        <begin position="262"/>
        <end position="283"/>
    </location>
</feature>
<evidence type="ECO:0000313" key="9">
    <source>
        <dbReference type="Proteomes" id="UP000649739"/>
    </source>
</evidence>
<dbReference type="Gene3D" id="1.20.1250.20">
    <property type="entry name" value="MFS general substrate transporter like domains"/>
    <property type="match status" value="1"/>
</dbReference>
<dbReference type="AlphaFoldDB" id="A0A8J3BAQ9"/>
<keyword evidence="5 7" id="KW-0472">Membrane</keyword>
<accession>A0A8J3BAQ9</accession>